<sequence>MLKQVLVFTDMDGTLLDHDNYDYSPALDMLNTLKSKHFPVIPATSKTKAELDVLMAELQLSGPCIVENGAAIYLPQHLFHTRPEGCIEKPGYWVKEFVRPRPHWLDLISKLFSEFDSEFLQFSNMSNQDIIQYTGLDEKSARLANTRLYSEPVKWLGTLERKTLFIAQLQQLGANVLQGGRFLGVSGQCDKGLALIWLVDAYQRQLGLRATVSIALGDSNNDVAMLEASDIAVRIKSPTHNFPTLTRTSGIYDSSLMGPSGWSECLSKILIREC</sequence>
<dbReference type="SUPFAM" id="SSF56784">
    <property type="entry name" value="HAD-like"/>
    <property type="match status" value="1"/>
</dbReference>
<evidence type="ECO:0000256" key="2">
    <source>
        <dbReference type="ARBA" id="ARBA00022801"/>
    </source>
</evidence>
<gene>
    <name evidence="4" type="ORF">GPLA_1140</name>
</gene>
<dbReference type="Proteomes" id="UP000006322">
    <property type="component" value="Unassembled WGS sequence"/>
</dbReference>
<dbReference type="EMBL" id="BAER01000025">
    <property type="protein sequence ID" value="GAC32055.1"/>
    <property type="molecule type" value="Genomic_DNA"/>
</dbReference>
<dbReference type="SFLD" id="SFLDG01140">
    <property type="entry name" value="C2.B:_Phosphomannomutase_and_P"/>
    <property type="match status" value="1"/>
</dbReference>
<dbReference type="GO" id="GO:0000287">
    <property type="term" value="F:magnesium ion binding"/>
    <property type="evidence" value="ECO:0007669"/>
    <property type="project" value="TreeGrafter"/>
</dbReference>
<dbReference type="InterPro" id="IPR023214">
    <property type="entry name" value="HAD_sf"/>
</dbReference>
<dbReference type="NCBIfam" id="TIGR01484">
    <property type="entry name" value="HAD-SF-IIB"/>
    <property type="match status" value="1"/>
</dbReference>
<dbReference type="EC" id="3.1.3.70" evidence="4"/>
<organism evidence="4 5">
    <name type="scientific">Paraglaciecola polaris LMG 21857</name>
    <dbReference type="NCBI Taxonomy" id="1129793"/>
    <lineage>
        <taxon>Bacteria</taxon>
        <taxon>Pseudomonadati</taxon>
        <taxon>Pseudomonadota</taxon>
        <taxon>Gammaproteobacteria</taxon>
        <taxon>Alteromonadales</taxon>
        <taxon>Alteromonadaceae</taxon>
        <taxon>Paraglaciecola</taxon>
    </lineage>
</organism>
<keyword evidence="5" id="KW-1185">Reference proteome</keyword>
<evidence type="ECO:0000256" key="1">
    <source>
        <dbReference type="ARBA" id="ARBA00022723"/>
    </source>
</evidence>
<dbReference type="AlphaFoldDB" id="K7A9G3"/>
<dbReference type="Gene3D" id="3.40.50.1000">
    <property type="entry name" value="HAD superfamily/HAD-like"/>
    <property type="match status" value="1"/>
</dbReference>
<dbReference type="Gene3D" id="3.30.980.20">
    <property type="entry name" value="Putative mannosyl-3-phosphoglycerate phosphatase, domain 2"/>
    <property type="match status" value="1"/>
</dbReference>
<accession>K7A9G3</accession>
<dbReference type="SFLD" id="SFLDS00003">
    <property type="entry name" value="Haloacid_Dehalogenase"/>
    <property type="match status" value="1"/>
</dbReference>
<dbReference type="SFLD" id="SFLDG01142">
    <property type="entry name" value="C2.B.2:_Mannosyl-3-phosphoglyc"/>
    <property type="match status" value="1"/>
</dbReference>
<dbReference type="InterPro" id="IPR006379">
    <property type="entry name" value="HAD-SF_hydro_IIB"/>
</dbReference>
<dbReference type="Pfam" id="PF08282">
    <property type="entry name" value="Hydrolase_3"/>
    <property type="match status" value="1"/>
</dbReference>
<evidence type="ECO:0000313" key="4">
    <source>
        <dbReference type="EMBL" id="GAC32055.1"/>
    </source>
</evidence>
<dbReference type="PANTHER" id="PTHR10000">
    <property type="entry name" value="PHOSPHOSERINE PHOSPHATASE"/>
    <property type="match status" value="1"/>
</dbReference>
<dbReference type="STRING" id="1129793.GPLA_1140"/>
<dbReference type="PANTHER" id="PTHR10000:SF8">
    <property type="entry name" value="HAD SUPERFAMILY HYDROLASE-LIKE, TYPE 3"/>
    <property type="match status" value="1"/>
</dbReference>
<dbReference type="GO" id="GO:0050531">
    <property type="term" value="F:mannosyl-3-phosphoglycerate phosphatase activity"/>
    <property type="evidence" value="ECO:0007669"/>
    <property type="project" value="UniProtKB-EC"/>
</dbReference>
<comment type="caution">
    <text evidence="4">The sequence shown here is derived from an EMBL/GenBank/DDBJ whole genome shotgun (WGS) entry which is preliminary data.</text>
</comment>
<dbReference type="OrthoDB" id="193379at2"/>
<keyword evidence="1" id="KW-0479">Metal-binding</keyword>
<dbReference type="InterPro" id="IPR006381">
    <property type="entry name" value="HAD-SF-IIB-MPGP"/>
</dbReference>
<keyword evidence="3" id="KW-0460">Magnesium</keyword>
<dbReference type="InterPro" id="IPR036412">
    <property type="entry name" value="HAD-like_sf"/>
</dbReference>
<keyword evidence="2 4" id="KW-0378">Hydrolase</keyword>
<protein>
    <submittedName>
        <fullName evidence="4">Mannosyl-3-phosphoglycerate phosphatase</fullName>
        <ecNumber evidence="4">3.1.3.70</ecNumber>
    </submittedName>
</protein>
<dbReference type="GO" id="GO:0051479">
    <property type="term" value="P:mannosylglycerate biosynthetic process"/>
    <property type="evidence" value="ECO:0007669"/>
    <property type="project" value="InterPro"/>
</dbReference>
<name>K7A9G3_9ALTE</name>
<dbReference type="GO" id="GO:0005829">
    <property type="term" value="C:cytosol"/>
    <property type="evidence" value="ECO:0007669"/>
    <property type="project" value="TreeGrafter"/>
</dbReference>
<reference evidence="5" key="1">
    <citation type="journal article" date="2014" name="Environ. Microbiol.">
        <title>Comparative genomics of the marine bacterial genus Glaciecola reveals the high degree of genomic diversity and genomic characteristic for cold adaptation.</title>
        <authorList>
            <person name="Qin Q.L."/>
            <person name="Xie B.B."/>
            <person name="Yu Y."/>
            <person name="Shu Y.L."/>
            <person name="Rong J.C."/>
            <person name="Zhang Y.J."/>
            <person name="Zhao D.L."/>
            <person name="Chen X.L."/>
            <person name="Zhang X.Y."/>
            <person name="Chen B."/>
            <person name="Zhou B.C."/>
            <person name="Zhang Y.Z."/>
        </authorList>
    </citation>
    <scope>NUCLEOTIDE SEQUENCE [LARGE SCALE GENOMIC DNA]</scope>
    <source>
        <strain evidence="5">LMG 21857</strain>
    </source>
</reference>
<evidence type="ECO:0000313" key="5">
    <source>
        <dbReference type="Proteomes" id="UP000006322"/>
    </source>
</evidence>
<dbReference type="RefSeq" id="WP_007103859.1">
    <property type="nucleotide sequence ID" value="NZ_BAER01000025.1"/>
</dbReference>
<evidence type="ECO:0000256" key="3">
    <source>
        <dbReference type="ARBA" id="ARBA00022842"/>
    </source>
</evidence>
<proteinExistence type="predicted"/>
<dbReference type="NCBIfam" id="NF001218">
    <property type="entry name" value="PRK00192.1-5"/>
    <property type="match status" value="1"/>
</dbReference>
<dbReference type="NCBIfam" id="TIGR01486">
    <property type="entry name" value="HAD-SF-IIB-MPGP"/>
    <property type="match status" value="1"/>
</dbReference>